<gene>
    <name evidence="1" type="ORF">BTJ39_06015</name>
</gene>
<evidence type="ECO:0000313" key="2">
    <source>
        <dbReference type="Proteomes" id="UP000190667"/>
    </source>
</evidence>
<evidence type="ECO:0000313" key="1">
    <source>
        <dbReference type="EMBL" id="OON40640.1"/>
    </source>
</evidence>
<protein>
    <submittedName>
        <fullName evidence="1">Uncharacterized protein</fullName>
    </submittedName>
</protein>
<comment type="caution">
    <text evidence="1">The sequence shown here is derived from an EMBL/GenBank/DDBJ whole genome shotgun (WGS) entry which is preliminary data.</text>
</comment>
<organism evidence="1 2">
    <name type="scientific">Izhakiella australiensis</name>
    <dbReference type="NCBI Taxonomy" id="1926881"/>
    <lineage>
        <taxon>Bacteria</taxon>
        <taxon>Pseudomonadati</taxon>
        <taxon>Pseudomonadota</taxon>
        <taxon>Gammaproteobacteria</taxon>
        <taxon>Enterobacterales</taxon>
        <taxon>Erwiniaceae</taxon>
        <taxon>Izhakiella</taxon>
    </lineage>
</organism>
<dbReference type="AlphaFoldDB" id="A0A1S8YNM0"/>
<dbReference type="Proteomes" id="UP000190667">
    <property type="component" value="Unassembled WGS sequence"/>
</dbReference>
<proteinExistence type="predicted"/>
<dbReference type="EMBL" id="MRUL01000003">
    <property type="protein sequence ID" value="OON40640.1"/>
    <property type="molecule type" value="Genomic_DNA"/>
</dbReference>
<accession>A0A1S8YNM0</accession>
<sequence length="178" mass="19662">MGNNSEVSNVNEKVTLTVFRASPHVWAGGLEGEELANWLIGKANAIRWLVSQQSRAEICRQHLDDLQMTESLTMAYANLGLSHSEQDPIRPLSEEAIQFDKAVVASALDHKKCAEDTVIPPLEYSLLPDLAEEREVFLQKKEAKSAPDSSQFSQKENELAPCCRKVAPITCRVLSGAD</sequence>
<dbReference type="STRING" id="1926881.BTJ39_06015"/>
<keyword evidence="2" id="KW-1185">Reference proteome</keyword>
<reference evidence="1 2" key="1">
    <citation type="submission" date="2016-12" db="EMBL/GenBank/DDBJ databases">
        <title>Izhakiella australiana sp. nov. of genus Izhakiella isolated from Australian desert.</title>
        <authorList>
            <person name="Ji M."/>
        </authorList>
    </citation>
    <scope>NUCLEOTIDE SEQUENCE [LARGE SCALE GENOMIC DNA]</scope>
    <source>
        <strain evidence="1 2">D4N98</strain>
    </source>
</reference>
<name>A0A1S8YNM0_9GAMM</name>